<comment type="caution">
    <text evidence="2">The sequence shown here is derived from an EMBL/GenBank/DDBJ whole genome shotgun (WGS) entry which is preliminary data.</text>
</comment>
<dbReference type="InterPro" id="IPR043502">
    <property type="entry name" value="DNA/RNA_pol_sf"/>
</dbReference>
<feature type="compositionally biased region" description="Polar residues" evidence="1">
    <location>
        <begin position="8"/>
        <end position="22"/>
    </location>
</feature>
<dbReference type="Gene3D" id="3.10.10.10">
    <property type="entry name" value="HIV Type 1 Reverse Transcriptase, subunit A, domain 1"/>
    <property type="match status" value="1"/>
</dbReference>
<feature type="region of interest" description="Disordered" evidence="1">
    <location>
        <begin position="227"/>
        <end position="256"/>
    </location>
</feature>
<dbReference type="InterPro" id="IPR032567">
    <property type="entry name" value="RTL1-rel"/>
</dbReference>
<reference evidence="2" key="1">
    <citation type="submission" date="2019-05" db="EMBL/GenBank/DDBJ databases">
        <title>The de novo reference genome and transcriptome assemblies of the wild tomato species Solanum chilense.</title>
        <authorList>
            <person name="Stam R."/>
            <person name="Nosenko T."/>
            <person name="Hoerger A.C."/>
            <person name="Stephan W."/>
            <person name="Seidel M.A."/>
            <person name="Kuhn J.M.M."/>
            <person name="Haberer G."/>
            <person name="Tellier A."/>
        </authorList>
    </citation>
    <scope>NUCLEOTIDE SEQUENCE</scope>
    <source>
        <tissue evidence="2">Mature leaves</tissue>
    </source>
</reference>
<dbReference type="SUPFAM" id="SSF56672">
    <property type="entry name" value="DNA/RNA polymerases"/>
    <property type="match status" value="1"/>
</dbReference>
<gene>
    <name evidence="2" type="ORF">EJD97_007966</name>
</gene>
<accession>A0A6N2CG38</accession>
<feature type="compositionally biased region" description="Polar residues" evidence="1">
    <location>
        <begin position="237"/>
        <end position="256"/>
    </location>
</feature>
<evidence type="ECO:0000313" key="2">
    <source>
        <dbReference type="EMBL" id="TMX04501.1"/>
    </source>
</evidence>
<evidence type="ECO:0000256" key="1">
    <source>
        <dbReference type="SAM" id="MobiDB-lite"/>
    </source>
</evidence>
<name>A0A6N2CG38_SOLCI</name>
<organism evidence="2">
    <name type="scientific">Solanum chilense</name>
    <name type="common">Tomato</name>
    <name type="synonym">Lycopersicon chilense</name>
    <dbReference type="NCBI Taxonomy" id="4083"/>
    <lineage>
        <taxon>Eukaryota</taxon>
        <taxon>Viridiplantae</taxon>
        <taxon>Streptophyta</taxon>
        <taxon>Embryophyta</taxon>
        <taxon>Tracheophyta</taxon>
        <taxon>Spermatophyta</taxon>
        <taxon>Magnoliopsida</taxon>
        <taxon>eudicotyledons</taxon>
        <taxon>Gunneridae</taxon>
        <taxon>Pentapetalae</taxon>
        <taxon>asterids</taxon>
        <taxon>lamiids</taxon>
        <taxon>Solanales</taxon>
        <taxon>Solanaceae</taxon>
        <taxon>Solanoideae</taxon>
        <taxon>Solaneae</taxon>
        <taxon>Solanum</taxon>
        <taxon>Solanum subgen. Lycopersicon</taxon>
    </lineage>
</organism>
<proteinExistence type="predicted"/>
<dbReference type="AlphaFoldDB" id="A0A6N2CG38"/>
<feature type="region of interest" description="Disordered" evidence="1">
    <location>
        <begin position="1"/>
        <end position="24"/>
    </location>
</feature>
<dbReference type="PANTHER" id="PTHR15503:SF45">
    <property type="entry name" value="RNA-DIRECTED DNA POLYMERASE HOMOLOG"/>
    <property type="match status" value="1"/>
</dbReference>
<dbReference type="PANTHER" id="PTHR15503">
    <property type="entry name" value="LDOC1 RELATED"/>
    <property type="match status" value="1"/>
</dbReference>
<protein>
    <submittedName>
        <fullName evidence="2">Uncharacterized protein</fullName>
    </submittedName>
</protein>
<dbReference type="EMBL" id="RXGB01000217">
    <property type="protein sequence ID" value="TMX04501.1"/>
    <property type="molecule type" value="Genomic_DNA"/>
</dbReference>
<sequence length="414" mass="47098">MFHITPPYSDNATNSNVRNANAASPIPNKEVSNVEFGNVIQMYSQIMTNQNNPVHAHVNENGGSVVARVFVFVSMNAPEFLGSQAYEDSQNLLDKIKKIFKVMHVTWNDPVELPSYQLKDVSHIWYTQWKENRGANGAPITWYCFSETFLDSFFPIEISNRVVEMARKVSRSFQIQHLHLLVFHPQRTSMSKRCRSPGSKSQGSVSGTKTYLTFPMCACHRLRDCPSREGQGGGNGRSWSTTSTAPRIHPTQQGNSSGTGCGMDLLHSWYALDHCRIRIVHFKFPYKPILEWKGSDLALMGRFIPYLKARNVISKGYVYHLIRVMYSSSETQTLKSVPVVYEFQEVFPEDLHGVHPEIEINFGIDLIPNTQPISIPPYRMAPAELKEFKEKLKDLLERASSDLVFDHGLRQYCS</sequence>